<dbReference type="PANTHER" id="PTHR47545">
    <property type="entry name" value="MULTIFUNCTIONAL CCA PROTEIN"/>
    <property type="match status" value="1"/>
</dbReference>
<accession>A0A1I0WX67</accession>
<dbReference type="InterPro" id="IPR003607">
    <property type="entry name" value="HD/PDEase_dom"/>
</dbReference>
<dbReference type="InterPro" id="IPR006675">
    <property type="entry name" value="HDIG_dom"/>
</dbReference>
<dbReference type="InterPro" id="IPR006674">
    <property type="entry name" value="HD_domain"/>
</dbReference>
<feature type="domain" description="HD" evidence="2">
    <location>
        <begin position="62"/>
        <end position="180"/>
    </location>
</feature>
<dbReference type="PANTHER" id="PTHR47545:SF2">
    <property type="entry name" value="CC-ADDING TRNA NUCLEOTIDYLTRANSFERASE"/>
    <property type="match status" value="1"/>
</dbReference>
<evidence type="ECO:0000259" key="2">
    <source>
        <dbReference type="Pfam" id="PF01966"/>
    </source>
</evidence>
<dbReference type="InterPro" id="IPR050124">
    <property type="entry name" value="tRNA_CCA-adding_enzyme"/>
</dbReference>
<dbReference type="Proteomes" id="UP000198619">
    <property type="component" value="Unassembled WGS sequence"/>
</dbReference>
<dbReference type="SUPFAM" id="SSF109604">
    <property type="entry name" value="HD-domain/PDEase-like"/>
    <property type="match status" value="1"/>
</dbReference>
<dbReference type="NCBIfam" id="TIGR00277">
    <property type="entry name" value="HDIG"/>
    <property type="match status" value="1"/>
</dbReference>
<name>A0A1I0WX67_9CLOT</name>
<keyword evidence="4" id="KW-1185">Reference proteome</keyword>
<reference evidence="3 4" key="1">
    <citation type="submission" date="2016-10" db="EMBL/GenBank/DDBJ databases">
        <authorList>
            <person name="de Groot N.N."/>
        </authorList>
    </citation>
    <scope>NUCLEOTIDE SEQUENCE [LARGE SCALE GENOMIC DNA]</scope>
    <source>
        <strain evidence="3 4">DSM 12271</strain>
    </source>
</reference>
<dbReference type="CDD" id="cd00077">
    <property type="entry name" value="HDc"/>
    <property type="match status" value="1"/>
</dbReference>
<gene>
    <name evidence="3" type="ORF">SAMN04488528_1006130</name>
</gene>
<keyword evidence="1" id="KW-0547">Nucleotide-binding</keyword>
<proteinExistence type="predicted"/>
<dbReference type="GO" id="GO:0000166">
    <property type="term" value="F:nucleotide binding"/>
    <property type="evidence" value="ECO:0007669"/>
    <property type="project" value="UniProtKB-KW"/>
</dbReference>
<organism evidence="3 4">
    <name type="scientific">Clostridium frigidicarnis</name>
    <dbReference type="NCBI Taxonomy" id="84698"/>
    <lineage>
        <taxon>Bacteria</taxon>
        <taxon>Bacillati</taxon>
        <taxon>Bacillota</taxon>
        <taxon>Clostridia</taxon>
        <taxon>Eubacteriales</taxon>
        <taxon>Clostridiaceae</taxon>
        <taxon>Clostridium</taxon>
    </lineage>
</organism>
<sequence>MNSEDKKIFEEIQYHLLNDSKPSEYINKMLEEGKLNLYPFSMISDLKRVLQNPKYHPEGNTFNHVMMVVDQGVNYRHYSEDERVYMWSLLLHDIGKTPTTKLRKGRWTSYDHDRVGSDMAKEFLRNFNESEEFVQKVSALVKYHMNPLFIVKKLPFSDIEGLLKDTSLKEVALVSLSDRLGRGGLDKEKIDETKKSIKEFIHIVSANNNIDEPQLSKML</sequence>
<protein>
    <submittedName>
        <fullName evidence="3">HDIG domain-containing protein</fullName>
    </submittedName>
</protein>
<evidence type="ECO:0000313" key="4">
    <source>
        <dbReference type="Proteomes" id="UP000198619"/>
    </source>
</evidence>
<evidence type="ECO:0000313" key="3">
    <source>
        <dbReference type="EMBL" id="SFA93164.1"/>
    </source>
</evidence>
<evidence type="ECO:0000256" key="1">
    <source>
        <dbReference type="ARBA" id="ARBA00022741"/>
    </source>
</evidence>
<dbReference type="Pfam" id="PF01966">
    <property type="entry name" value="HD"/>
    <property type="match status" value="1"/>
</dbReference>
<dbReference type="Gene3D" id="1.10.3090.10">
    <property type="entry name" value="cca-adding enzyme, domain 2"/>
    <property type="match status" value="1"/>
</dbReference>
<dbReference type="EMBL" id="FOKI01000006">
    <property type="protein sequence ID" value="SFA93164.1"/>
    <property type="molecule type" value="Genomic_DNA"/>
</dbReference>
<dbReference type="AlphaFoldDB" id="A0A1I0WX67"/>
<dbReference type="STRING" id="84698.SAMN04488528_1006130"/>